<dbReference type="Proteomes" id="UP000824120">
    <property type="component" value="Chromosome 7"/>
</dbReference>
<dbReference type="EMBL" id="JACXVP010000007">
    <property type="protein sequence ID" value="KAG5596478.1"/>
    <property type="molecule type" value="Genomic_DNA"/>
</dbReference>
<evidence type="ECO:0000313" key="1">
    <source>
        <dbReference type="EMBL" id="KAG5596478.1"/>
    </source>
</evidence>
<comment type="caution">
    <text evidence="1">The sequence shown here is derived from an EMBL/GenBank/DDBJ whole genome shotgun (WGS) entry which is preliminary data.</text>
</comment>
<evidence type="ECO:0000313" key="2">
    <source>
        <dbReference type="Proteomes" id="UP000824120"/>
    </source>
</evidence>
<reference evidence="1 2" key="1">
    <citation type="submission" date="2020-09" db="EMBL/GenBank/DDBJ databases">
        <title>De no assembly of potato wild relative species, Solanum commersonii.</title>
        <authorList>
            <person name="Cho K."/>
        </authorList>
    </citation>
    <scope>NUCLEOTIDE SEQUENCE [LARGE SCALE GENOMIC DNA]</scope>
    <source>
        <strain evidence="1">LZ3.2</strain>
        <tissue evidence="1">Leaf</tissue>
    </source>
</reference>
<proteinExistence type="predicted"/>
<sequence>MNIIIGVFRVATCFDVEEWFHQMLERSVQADCKLRRDFRTLESNEVSRLTYEHLRIYGETFLKFDLTSKQVQDNNKL</sequence>
<accession>A0A9J5YBX7</accession>
<organism evidence="1 2">
    <name type="scientific">Solanum commersonii</name>
    <name type="common">Commerson's wild potato</name>
    <name type="synonym">Commerson's nightshade</name>
    <dbReference type="NCBI Taxonomy" id="4109"/>
    <lineage>
        <taxon>Eukaryota</taxon>
        <taxon>Viridiplantae</taxon>
        <taxon>Streptophyta</taxon>
        <taxon>Embryophyta</taxon>
        <taxon>Tracheophyta</taxon>
        <taxon>Spermatophyta</taxon>
        <taxon>Magnoliopsida</taxon>
        <taxon>eudicotyledons</taxon>
        <taxon>Gunneridae</taxon>
        <taxon>Pentapetalae</taxon>
        <taxon>asterids</taxon>
        <taxon>lamiids</taxon>
        <taxon>Solanales</taxon>
        <taxon>Solanaceae</taxon>
        <taxon>Solanoideae</taxon>
        <taxon>Solaneae</taxon>
        <taxon>Solanum</taxon>
    </lineage>
</organism>
<keyword evidence="2" id="KW-1185">Reference proteome</keyword>
<dbReference type="AlphaFoldDB" id="A0A9J5YBX7"/>
<protein>
    <submittedName>
        <fullName evidence="1">Uncharacterized protein</fullName>
    </submittedName>
</protein>
<name>A0A9J5YBX7_SOLCO</name>
<gene>
    <name evidence="1" type="ORF">H5410_037710</name>
</gene>